<sequence length="76" mass="8353">MAPYTTGTEGGEGVFMSDYLYPPGGDIPPKISVFSLKNLHNLYKTNKLFKDLVKIANLAGQRTDNFSIIESSAKKL</sequence>
<keyword evidence="2" id="KW-1185">Reference proteome</keyword>
<protein>
    <submittedName>
        <fullName evidence="1">Uncharacterized protein</fullName>
    </submittedName>
</protein>
<dbReference type="AlphaFoldDB" id="A0A9P1KHV8"/>
<dbReference type="EMBL" id="FO818640">
    <property type="protein sequence ID" value="CDM96467.1"/>
    <property type="molecule type" value="Genomic_DNA"/>
</dbReference>
<accession>A0A9P1KHV8</accession>
<organism evidence="1 2">
    <name type="scientific">Limnospira indica PCC 8005</name>
    <dbReference type="NCBI Taxonomy" id="376219"/>
    <lineage>
        <taxon>Bacteria</taxon>
        <taxon>Bacillati</taxon>
        <taxon>Cyanobacteriota</taxon>
        <taxon>Cyanophyceae</taxon>
        <taxon>Oscillatoriophycideae</taxon>
        <taxon>Oscillatoriales</taxon>
        <taxon>Sirenicapillariaceae</taxon>
        <taxon>Limnospira</taxon>
    </lineage>
</organism>
<dbReference type="Proteomes" id="UP000032946">
    <property type="component" value="Chromosome"/>
</dbReference>
<reference evidence="1 2" key="1">
    <citation type="submission" date="2014-02" db="EMBL/GenBank/DDBJ databases">
        <authorList>
            <person name="Genoscope - CEA"/>
        </authorList>
    </citation>
    <scope>NUCLEOTIDE SEQUENCE [LARGE SCALE GENOMIC DNA]</scope>
    <source>
        <strain evidence="1 2">PCC 8005</strain>
    </source>
</reference>
<name>A0A9P1KHV8_9CYAN</name>
<proteinExistence type="predicted"/>
<evidence type="ECO:0000313" key="1">
    <source>
        <dbReference type="EMBL" id="CDM96467.1"/>
    </source>
</evidence>
<evidence type="ECO:0000313" key="2">
    <source>
        <dbReference type="Proteomes" id="UP000032946"/>
    </source>
</evidence>
<gene>
    <name evidence="1" type="ORF">ARTHRO_40876</name>
</gene>